<accession>A0A9Q1EBU7</accession>
<feature type="region of interest" description="Disordered" evidence="1">
    <location>
        <begin position="1"/>
        <end position="20"/>
    </location>
</feature>
<gene>
    <name evidence="2" type="ORF">SKAU_G00392590</name>
</gene>
<dbReference type="EMBL" id="JAINUF010000020">
    <property type="protein sequence ID" value="KAJ8335917.1"/>
    <property type="molecule type" value="Genomic_DNA"/>
</dbReference>
<comment type="caution">
    <text evidence="2">The sequence shown here is derived from an EMBL/GenBank/DDBJ whole genome shotgun (WGS) entry which is preliminary data.</text>
</comment>
<feature type="region of interest" description="Disordered" evidence="1">
    <location>
        <begin position="30"/>
        <end position="74"/>
    </location>
</feature>
<organism evidence="2 3">
    <name type="scientific">Synaphobranchus kaupii</name>
    <name type="common">Kaup's arrowtooth eel</name>
    <dbReference type="NCBI Taxonomy" id="118154"/>
    <lineage>
        <taxon>Eukaryota</taxon>
        <taxon>Metazoa</taxon>
        <taxon>Chordata</taxon>
        <taxon>Craniata</taxon>
        <taxon>Vertebrata</taxon>
        <taxon>Euteleostomi</taxon>
        <taxon>Actinopterygii</taxon>
        <taxon>Neopterygii</taxon>
        <taxon>Teleostei</taxon>
        <taxon>Anguilliformes</taxon>
        <taxon>Synaphobranchidae</taxon>
        <taxon>Synaphobranchus</taxon>
    </lineage>
</organism>
<evidence type="ECO:0000313" key="2">
    <source>
        <dbReference type="EMBL" id="KAJ8335917.1"/>
    </source>
</evidence>
<keyword evidence="3" id="KW-1185">Reference proteome</keyword>
<proteinExistence type="predicted"/>
<sequence length="74" mass="8216">MFHAPAAFRQQGDVSEELTPETDRKAVCFFSENPVHEARLSRRPPPPRHRGKRAGPQRNSTRRAASAHLNGTAG</sequence>
<evidence type="ECO:0000313" key="3">
    <source>
        <dbReference type="Proteomes" id="UP001152622"/>
    </source>
</evidence>
<name>A0A9Q1EBU7_SYNKA</name>
<protein>
    <submittedName>
        <fullName evidence="2">Uncharacterized protein</fullName>
    </submittedName>
</protein>
<feature type="compositionally biased region" description="Basic residues" evidence="1">
    <location>
        <begin position="41"/>
        <end position="55"/>
    </location>
</feature>
<dbReference type="Proteomes" id="UP001152622">
    <property type="component" value="Chromosome 20"/>
</dbReference>
<evidence type="ECO:0000256" key="1">
    <source>
        <dbReference type="SAM" id="MobiDB-lite"/>
    </source>
</evidence>
<reference evidence="2" key="1">
    <citation type="journal article" date="2023" name="Science">
        <title>Genome structures resolve the early diversification of teleost fishes.</title>
        <authorList>
            <person name="Parey E."/>
            <person name="Louis A."/>
            <person name="Montfort J."/>
            <person name="Bouchez O."/>
            <person name="Roques C."/>
            <person name="Iampietro C."/>
            <person name="Lluch J."/>
            <person name="Castinel A."/>
            <person name="Donnadieu C."/>
            <person name="Desvignes T."/>
            <person name="Floi Bucao C."/>
            <person name="Jouanno E."/>
            <person name="Wen M."/>
            <person name="Mejri S."/>
            <person name="Dirks R."/>
            <person name="Jansen H."/>
            <person name="Henkel C."/>
            <person name="Chen W.J."/>
            <person name="Zahm M."/>
            <person name="Cabau C."/>
            <person name="Klopp C."/>
            <person name="Thompson A.W."/>
            <person name="Robinson-Rechavi M."/>
            <person name="Braasch I."/>
            <person name="Lecointre G."/>
            <person name="Bobe J."/>
            <person name="Postlethwait J.H."/>
            <person name="Berthelot C."/>
            <person name="Roest Crollius H."/>
            <person name="Guiguen Y."/>
        </authorList>
    </citation>
    <scope>NUCLEOTIDE SEQUENCE</scope>
    <source>
        <strain evidence="2">WJC10195</strain>
    </source>
</reference>
<dbReference type="AlphaFoldDB" id="A0A9Q1EBU7"/>